<protein>
    <submittedName>
        <fullName evidence="2">GD10074</fullName>
    </submittedName>
</protein>
<keyword evidence="3" id="KW-1185">Reference proteome</keyword>
<proteinExistence type="predicted"/>
<dbReference type="OMA" id="YACKKSE"/>
<evidence type="ECO:0000313" key="3">
    <source>
        <dbReference type="Proteomes" id="UP000000304"/>
    </source>
</evidence>
<feature type="region of interest" description="Disordered" evidence="1">
    <location>
        <begin position="118"/>
        <end position="227"/>
    </location>
</feature>
<dbReference type="AlphaFoldDB" id="B4NV55"/>
<feature type="compositionally biased region" description="Polar residues" evidence="1">
    <location>
        <begin position="175"/>
        <end position="184"/>
    </location>
</feature>
<feature type="compositionally biased region" description="Low complexity" evidence="1">
    <location>
        <begin position="118"/>
        <end position="132"/>
    </location>
</feature>
<evidence type="ECO:0000256" key="1">
    <source>
        <dbReference type="SAM" id="MobiDB-lite"/>
    </source>
</evidence>
<feature type="compositionally biased region" description="Basic and acidic residues" evidence="1">
    <location>
        <begin position="159"/>
        <end position="174"/>
    </location>
</feature>
<dbReference type="Proteomes" id="UP000000304">
    <property type="component" value="Unassembled WGS sequence"/>
</dbReference>
<sequence>MLDTKLEWDSIRDNLKRMYSCKKSEPILISEIQNQPDGLPFGKLFHEITRLRSELLTLATDFEQGGCAASRRALYDGICLNAFLVGIRDPLRTVIRARNPSTIEQAHEWCQAEQSFMYQRQSRPRNNYNNNFDRYRAPPNRPGGPFERYRNYSQTNYRPDNRRDNPFRQGEFRNYDNTGRNNNFRAGPPAPRQDNPDRRNGPPSNGSNQFQQYRRQSSTDKSATEVT</sequence>
<feature type="compositionally biased region" description="Polar residues" evidence="1">
    <location>
        <begin position="202"/>
        <end position="227"/>
    </location>
</feature>
<reference evidence="2 3" key="1">
    <citation type="journal article" date="2007" name="Nature">
        <title>Evolution of genes and genomes on the Drosophila phylogeny.</title>
        <authorList>
            <consortium name="Drosophila 12 Genomes Consortium"/>
            <person name="Clark A.G."/>
            <person name="Eisen M.B."/>
            <person name="Smith D.R."/>
            <person name="Bergman C.M."/>
            <person name="Oliver B."/>
            <person name="Markow T.A."/>
            <person name="Kaufman T.C."/>
            <person name="Kellis M."/>
            <person name="Gelbart W."/>
            <person name="Iyer V.N."/>
            <person name="Pollard D.A."/>
            <person name="Sackton T.B."/>
            <person name="Larracuente A.M."/>
            <person name="Singh N.D."/>
            <person name="Abad J.P."/>
            <person name="Abt D.N."/>
            <person name="Adryan B."/>
            <person name="Aguade M."/>
            <person name="Akashi H."/>
            <person name="Anderson W.W."/>
            <person name="Aquadro C.F."/>
            <person name="Ardell D.H."/>
            <person name="Arguello R."/>
            <person name="Artieri C.G."/>
            <person name="Barbash D.A."/>
            <person name="Barker D."/>
            <person name="Barsanti P."/>
            <person name="Batterham P."/>
            <person name="Batzoglou S."/>
            <person name="Begun D."/>
            <person name="Bhutkar A."/>
            <person name="Blanco E."/>
            <person name="Bosak S.A."/>
            <person name="Bradley R.K."/>
            <person name="Brand A.D."/>
            <person name="Brent M.R."/>
            <person name="Brooks A.N."/>
            <person name="Brown R.H."/>
            <person name="Butlin R.K."/>
            <person name="Caggese C."/>
            <person name="Calvi B.R."/>
            <person name="Bernardo de Carvalho A."/>
            <person name="Caspi A."/>
            <person name="Castrezana S."/>
            <person name="Celniker S.E."/>
            <person name="Chang J.L."/>
            <person name="Chapple C."/>
            <person name="Chatterji S."/>
            <person name="Chinwalla A."/>
            <person name="Civetta A."/>
            <person name="Clifton S.W."/>
            <person name="Comeron J.M."/>
            <person name="Costello J.C."/>
            <person name="Coyne J.A."/>
            <person name="Daub J."/>
            <person name="David R.G."/>
            <person name="Delcher A.L."/>
            <person name="Delehaunty K."/>
            <person name="Do C.B."/>
            <person name="Ebling H."/>
            <person name="Edwards K."/>
            <person name="Eickbush T."/>
            <person name="Evans J.D."/>
            <person name="Filipski A."/>
            <person name="Findeiss S."/>
            <person name="Freyhult E."/>
            <person name="Fulton L."/>
            <person name="Fulton R."/>
            <person name="Garcia A.C."/>
            <person name="Gardiner A."/>
            <person name="Garfield D.A."/>
            <person name="Garvin B.E."/>
            <person name="Gibson G."/>
            <person name="Gilbert D."/>
            <person name="Gnerre S."/>
            <person name="Godfrey J."/>
            <person name="Good R."/>
            <person name="Gotea V."/>
            <person name="Gravely B."/>
            <person name="Greenberg A.J."/>
            <person name="Griffiths-Jones S."/>
            <person name="Gross S."/>
            <person name="Guigo R."/>
            <person name="Gustafson E.A."/>
            <person name="Haerty W."/>
            <person name="Hahn M.W."/>
            <person name="Halligan D.L."/>
            <person name="Halpern A.L."/>
            <person name="Halter G.M."/>
            <person name="Han M.V."/>
            <person name="Heger A."/>
            <person name="Hillier L."/>
            <person name="Hinrichs A.S."/>
            <person name="Holmes I."/>
            <person name="Hoskins R.A."/>
            <person name="Hubisz M.J."/>
            <person name="Hultmark D."/>
            <person name="Huntley M.A."/>
            <person name="Jaffe D.B."/>
            <person name="Jagadeeshan S."/>
            <person name="Jeck W.R."/>
            <person name="Johnson J."/>
            <person name="Jones C.D."/>
            <person name="Jordan W.C."/>
            <person name="Karpen G.H."/>
            <person name="Kataoka E."/>
            <person name="Keightley P.D."/>
            <person name="Kheradpour P."/>
            <person name="Kirkness E.F."/>
            <person name="Koerich L.B."/>
            <person name="Kristiansen K."/>
            <person name="Kudrna D."/>
            <person name="Kulathinal R.J."/>
            <person name="Kumar S."/>
            <person name="Kwok R."/>
            <person name="Lander E."/>
            <person name="Langley C.H."/>
            <person name="Lapoint R."/>
            <person name="Lazzaro B.P."/>
            <person name="Lee S.J."/>
            <person name="Levesque L."/>
            <person name="Li R."/>
            <person name="Lin C.F."/>
            <person name="Lin M.F."/>
            <person name="Lindblad-Toh K."/>
            <person name="Llopart A."/>
            <person name="Long M."/>
            <person name="Low L."/>
            <person name="Lozovsky E."/>
            <person name="Lu J."/>
            <person name="Luo M."/>
            <person name="Machado C.A."/>
            <person name="Makalowski W."/>
            <person name="Marzo M."/>
            <person name="Matsuda M."/>
            <person name="Matzkin L."/>
            <person name="McAllister B."/>
            <person name="McBride C.S."/>
            <person name="McKernan B."/>
            <person name="McKernan K."/>
            <person name="Mendez-Lago M."/>
            <person name="Minx P."/>
            <person name="Mollenhauer M.U."/>
            <person name="Montooth K."/>
            <person name="Mount S.M."/>
            <person name="Mu X."/>
            <person name="Myers E."/>
            <person name="Negre B."/>
            <person name="Newfeld S."/>
            <person name="Nielsen R."/>
            <person name="Noor M.A."/>
            <person name="O'Grady P."/>
            <person name="Pachter L."/>
            <person name="Papaceit M."/>
            <person name="Parisi M.J."/>
            <person name="Parisi M."/>
            <person name="Parts L."/>
            <person name="Pedersen J.S."/>
            <person name="Pesole G."/>
            <person name="Phillippy A.M."/>
            <person name="Ponting C.P."/>
            <person name="Pop M."/>
            <person name="Porcelli D."/>
            <person name="Powell J.R."/>
            <person name="Prohaska S."/>
            <person name="Pruitt K."/>
            <person name="Puig M."/>
            <person name="Quesneville H."/>
            <person name="Ram K.R."/>
            <person name="Rand D."/>
            <person name="Rasmussen M.D."/>
            <person name="Reed L.K."/>
            <person name="Reenan R."/>
            <person name="Reily A."/>
            <person name="Remington K.A."/>
            <person name="Rieger T.T."/>
            <person name="Ritchie M.G."/>
            <person name="Robin C."/>
            <person name="Rogers Y.H."/>
            <person name="Rohde C."/>
            <person name="Rozas J."/>
            <person name="Rubenfield M.J."/>
            <person name="Ruiz A."/>
            <person name="Russo S."/>
            <person name="Salzberg S.L."/>
            <person name="Sanchez-Gracia A."/>
            <person name="Saranga D.J."/>
            <person name="Sato H."/>
            <person name="Schaeffer S.W."/>
            <person name="Schatz M.C."/>
            <person name="Schlenke T."/>
            <person name="Schwartz R."/>
            <person name="Segarra C."/>
            <person name="Singh R.S."/>
            <person name="Sirot L."/>
            <person name="Sirota M."/>
            <person name="Sisneros N.B."/>
            <person name="Smith C.D."/>
            <person name="Smith T.F."/>
            <person name="Spieth J."/>
            <person name="Stage D.E."/>
            <person name="Stark A."/>
            <person name="Stephan W."/>
            <person name="Strausberg R.L."/>
            <person name="Strempel S."/>
            <person name="Sturgill D."/>
            <person name="Sutton G."/>
            <person name="Sutton G.G."/>
            <person name="Tao W."/>
            <person name="Teichmann S."/>
            <person name="Tobari Y.N."/>
            <person name="Tomimura Y."/>
            <person name="Tsolas J.M."/>
            <person name="Valente V.L."/>
            <person name="Venter E."/>
            <person name="Venter J.C."/>
            <person name="Vicario S."/>
            <person name="Vieira F.G."/>
            <person name="Vilella A.J."/>
            <person name="Villasante A."/>
            <person name="Walenz B."/>
            <person name="Wang J."/>
            <person name="Wasserman M."/>
            <person name="Watts T."/>
            <person name="Wilson D."/>
            <person name="Wilson R.K."/>
            <person name="Wing R.A."/>
            <person name="Wolfner M.F."/>
            <person name="Wong A."/>
            <person name="Wong G.K."/>
            <person name="Wu C.I."/>
            <person name="Wu G."/>
            <person name="Yamamoto D."/>
            <person name="Yang H.P."/>
            <person name="Yang S.P."/>
            <person name="Yorke J.A."/>
            <person name="Yoshida K."/>
            <person name="Zdobnov E."/>
            <person name="Zhang P."/>
            <person name="Zhang Y."/>
            <person name="Zimin A.V."/>
            <person name="Baldwin J."/>
            <person name="Abdouelleil A."/>
            <person name="Abdulkadir J."/>
            <person name="Abebe A."/>
            <person name="Abera B."/>
            <person name="Abreu J."/>
            <person name="Acer S.C."/>
            <person name="Aftuck L."/>
            <person name="Alexander A."/>
            <person name="An P."/>
            <person name="Anderson E."/>
            <person name="Anderson S."/>
            <person name="Arachi H."/>
            <person name="Azer M."/>
            <person name="Bachantsang P."/>
            <person name="Barry A."/>
            <person name="Bayul T."/>
            <person name="Berlin A."/>
            <person name="Bessette D."/>
            <person name="Bloom T."/>
            <person name="Blye J."/>
            <person name="Boguslavskiy L."/>
            <person name="Bonnet C."/>
            <person name="Boukhgalter B."/>
            <person name="Bourzgui I."/>
            <person name="Brown A."/>
            <person name="Cahill P."/>
            <person name="Channer S."/>
            <person name="Cheshatsang Y."/>
            <person name="Chuda L."/>
            <person name="Citroen M."/>
            <person name="Collymore A."/>
            <person name="Cooke P."/>
            <person name="Costello M."/>
            <person name="D'Aco K."/>
            <person name="Daza R."/>
            <person name="De Haan G."/>
            <person name="DeGray S."/>
            <person name="DeMaso C."/>
            <person name="Dhargay N."/>
            <person name="Dooley K."/>
            <person name="Dooley E."/>
            <person name="Doricent M."/>
            <person name="Dorje P."/>
            <person name="Dorjee K."/>
            <person name="Dupes A."/>
            <person name="Elong R."/>
            <person name="Falk J."/>
            <person name="Farina A."/>
            <person name="Faro S."/>
            <person name="Ferguson D."/>
            <person name="Fisher S."/>
            <person name="Foley C.D."/>
            <person name="Franke A."/>
            <person name="Friedrich D."/>
            <person name="Gadbois L."/>
            <person name="Gearin G."/>
            <person name="Gearin C.R."/>
            <person name="Giannoukos G."/>
            <person name="Goode T."/>
            <person name="Graham J."/>
            <person name="Grandbois E."/>
            <person name="Grewal S."/>
            <person name="Gyaltsen K."/>
            <person name="Hafez N."/>
            <person name="Hagos B."/>
            <person name="Hall J."/>
            <person name="Henson C."/>
            <person name="Hollinger A."/>
            <person name="Honan T."/>
            <person name="Huard M.D."/>
            <person name="Hughes L."/>
            <person name="Hurhula B."/>
            <person name="Husby M.E."/>
            <person name="Kamat A."/>
            <person name="Kanga B."/>
            <person name="Kashin S."/>
            <person name="Khazanovich D."/>
            <person name="Kisner P."/>
            <person name="Lance K."/>
            <person name="Lara M."/>
            <person name="Lee W."/>
            <person name="Lennon N."/>
            <person name="Letendre F."/>
            <person name="LeVine R."/>
            <person name="Lipovsky A."/>
            <person name="Liu X."/>
            <person name="Liu J."/>
            <person name="Liu S."/>
            <person name="Lokyitsang T."/>
            <person name="Lokyitsang Y."/>
            <person name="Lubonja R."/>
            <person name="Lui A."/>
            <person name="MacDonald P."/>
            <person name="Magnisalis V."/>
            <person name="Maru K."/>
            <person name="Matthews C."/>
            <person name="McCusker W."/>
            <person name="McDonough S."/>
            <person name="Mehta T."/>
            <person name="Meldrim J."/>
            <person name="Meneus L."/>
            <person name="Mihai O."/>
            <person name="Mihalev A."/>
            <person name="Mihova T."/>
            <person name="Mittelman R."/>
            <person name="Mlenga V."/>
            <person name="Montmayeur A."/>
            <person name="Mulrain L."/>
            <person name="Navidi A."/>
            <person name="Naylor J."/>
            <person name="Negash T."/>
            <person name="Nguyen T."/>
            <person name="Nguyen N."/>
            <person name="Nicol R."/>
            <person name="Norbu C."/>
            <person name="Norbu N."/>
            <person name="Novod N."/>
            <person name="O'Neill B."/>
            <person name="Osman S."/>
            <person name="Markiewicz E."/>
            <person name="Oyono O.L."/>
            <person name="Patti C."/>
            <person name="Phunkhang P."/>
            <person name="Pierre F."/>
            <person name="Priest M."/>
            <person name="Raghuraman S."/>
            <person name="Rege F."/>
            <person name="Reyes R."/>
            <person name="Rise C."/>
            <person name="Rogov P."/>
            <person name="Ross K."/>
            <person name="Ryan E."/>
            <person name="Settipalli S."/>
            <person name="Shea T."/>
            <person name="Sherpa N."/>
            <person name="Shi L."/>
            <person name="Shih D."/>
            <person name="Sparrow T."/>
            <person name="Spaulding J."/>
            <person name="Stalker J."/>
            <person name="Stange-Thomann N."/>
            <person name="Stavropoulos S."/>
            <person name="Stone C."/>
            <person name="Strader C."/>
            <person name="Tesfaye S."/>
            <person name="Thomson T."/>
            <person name="Thoulutsang Y."/>
            <person name="Thoulutsang D."/>
            <person name="Topham K."/>
            <person name="Topping I."/>
            <person name="Tsamla T."/>
            <person name="Vassiliev H."/>
            <person name="Vo A."/>
            <person name="Wangchuk T."/>
            <person name="Wangdi T."/>
            <person name="Weiand M."/>
            <person name="Wilkinson J."/>
            <person name="Wilson A."/>
            <person name="Yadav S."/>
            <person name="Young G."/>
            <person name="Yu Q."/>
            <person name="Zembek L."/>
            <person name="Zhong D."/>
            <person name="Zimmer A."/>
            <person name="Zwirko Z."/>
            <person name="Jaffe D.B."/>
            <person name="Alvarez P."/>
            <person name="Brockman W."/>
            <person name="Butler J."/>
            <person name="Chin C."/>
            <person name="Gnerre S."/>
            <person name="Grabherr M."/>
            <person name="Kleber M."/>
            <person name="Mauceli E."/>
            <person name="MacCallum I."/>
        </authorList>
    </citation>
    <scope>NUCLEOTIDE SEQUENCE [LARGE SCALE GENOMIC DNA]</scope>
    <source>
        <strain evidence="3">white501</strain>
    </source>
</reference>
<dbReference type="OrthoDB" id="7968525at2759"/>
<name>B4NV55_DROSI</name>
<gene>
    <name evidence="2" type="primary">Dsim\GD10074</name>
    <name evidence="2" type="ORF">Dsim_GD10074</name>
</gene>
<dbReference type="PhylomeDB" id="B4NV55"/>
<dbReference type="HOGENOM" id="CLU_1220827_0_0_1"/>
<accession>B4NV55</accession>
<dbReference type="EMBL" id="CH986070">
    <property type="protein sequence ID" value="EDX15930.1"/>
    <property type="molecule type" value="Genomic_DNA"/>
</dbReference>
<organism evidence="2 3">
    <name type="scientific">Drosophila simulans</name>
    <name type="common">Fruit fly</name>
    <dbReference type="NCBI Taxonomy" id="7240"/>
    <lineage>
        <taxon>Eukaryota</taxon>
        <taxon>Metazoa</taxon>
        <taxon>Ecdysozoa</taxon>
        <taxon>Arthropoda</taxon>
        <taxon>Hexapoda</taxon>
        <taxon>Insecta</taxon>
        <taxon>Pterygota</taxon>
        <taxon>Neoptera</taxon>
        <taxon>Endopterygota</taxon>
        <taxon>Diptera</taxon>
        <taxon>Brachycera</taxon>
        <taxon>Muscomorpha</taxon>
        <taxon>Ephydroidea</taxon>
        <taxon>Drosophilidae</taxon>
        <taxon>Drosophila</taxon>
        <taxon>Sophophora</taxon>
    </lineage>
</organism>
<evidence type="ECO:0000313" key="2">
    <source>
        <dbReference type="EMBL" id="EDX15930.1"/>
    </source>
</evidence>